<dbReference type="InterPro" id="IPR051471">
    <property type="entry name" value="Bacterial_PTS_sugar_comp"/>
</dbReference>
<protein>
    <submittedName>
        <fullName evidence="3">PTS system, N-acetylgalactosamine-specific IIA component</fullName>
    </submittedName>
</protein>
<dbReference type="GO" id="GO:0009401">
    <property type="term" value="P:phosphoenolpyruvate-dependent sugar phosphotransferase system"/>
    <property type="evidence" value="ECO:0007669"/>
    <property type="project" value="InterPro"/>
</dbReference>
<keyword evidence="4" id="KW-1185">Reference proteome</keyword>
<reference evidence="3 4" key="1">
    <citation type="submission" date="2016-11" db="EMBL/GenBank/DDBJ databases">
        <authorList>
            <person name="Varghese N."/>
            <person name="Submissions S."/>
        </authorList>
    </citation>
    <scope>NUCLEOTIDE SEQUENCE [LARGE SCALE GENOMIC DNA]</scope>
    <source>
        <strain evidence="3 4">DSM 15287</strain>
    </source>
</reference>
<dbReference type="PROSITE" id="PS51096">
    <property type="entry name" value="PTS_EIIA_TYPE_4"/>
    <property type="match status" value="1"/>
</dbReference>
<dbReference type="GO" id="GO:0016020">
    <property type="term" value="C:membrane"/>
    <property type="evidence" value="ECO:0007669"/>
    <property type="project" value="InterPro"/>
</dbReference>
<keyword evidence="1" id="KW-0808">Transferase</keyword>
<sequence>MFYVMLVSHGELASGLHSALKMIAGDRETVLSTSLKDGMGADAYAAAVEKLVAPVTVQDRIVLLADLIGGSPLTTAMKVLADRGLLGQAQAFGGMNLPMALTAVLTGESCDPSTLPELLLAESRNAMQQFALEPEEDQEI</sequence>
<dbReference type="AlphaFoldDB" id="A0A1M6LJU9"/>
<gene>
    <name evidence="3" type="ORF">SAMN02745170_03142</name>
</gene>
<evidence type="ECO:0000313" key="4">
    <source>
        <dbReference type="Proteomes" id="UP000322917"/>
    </source>
</evidence>
<feature type="domain" description="PTS EIIA type-4" evidence="2">
    <location>
        <begin position="1"/>
        <end position="140"/>
    </location>
</feature>
<evidence type="ECO:0000259" key="2">
    <source>
        <dbReference type="PROSITE" id="PS51096"/>
    </source>
</evidence>
<dbReference type="Gene3D" id="3.40.50.510">
    <property type="entry name" value="Phosphotransferase system, mannose-type IIA component"/>
    <property type="match status" value="1"/>
</dbReference>
<dbReference type="EMBL" id="FQZD01000034">
    <property type="protein sequence ID" value="SHJ71484.1"/>
    <property type="molecule type" value="Genomic_DNA"/>
</dbReference>
<accession>A0A1M6LJU9</accession>
<dbReference type="PANTHER" id="PTHR33799:SF1">
    <property type="entry name" value="PTS SYSTEM MANNOSE-SPECIFIC EIIAB COMPONENT-RELATED"/>
    <property type="match status" value="1"/>
</dbReference>
<evidence type="ECO:0000256" key="1">
    <source>
        <dbReference type="ARBA" id="ARBA00022679"/>
    </source>
</evidence>
<dbReference type="SUPFAM" id="SSF53062">
    <property type="entry name" value="PTS system fructose IIA component-like"/>
    <property type="match status" value="1"/>
</dbReference>
<dbReference type="InterPro" id="IPR004701">
    <property type="entry name" value="PTS_EIIA_man-typ"/>
</dbReference>
<dbReference type="Pfam" id="PF03610">
    <property type="entry name" value="EIIA-man"/>
    <property type="match status" value="1"/>
</dbReference>
<dbReference type="GO" id="GO:0016740">
    <property type="term" value="F:transferase activity"/>
    <property type="evidence" value="ECO:0007669"/>
    <property type="project" value="UniProtKB-KW"/>
</dbReference>
<name>A0A1M6LJU9_9FIRM</name>
<dbReference type="PANTHER" id="PTHR33799">
    <property type="entry name" value="PTS PERMEASE-RELATED-RELATED"/>
    <property type="match status" value="1"/>
</dbReference>
<dbReference type="Proteomes" id="UP000322917">
    <property type="component" value="Unassembled WGS sequence"/>
</dbReference>
<dbReference type="InterPro" id="IPR036662">
    <property type="entry name" value="PTS_EIIA_man-typ_sf"/>
</dbReference>
<evidence type="ECO:0000313" key="3">
    <source>
        <dbReference type="EMBL" id="SHJ71484.1"/>
    </source>
</evidence>
<dbReference type="RefSeq" id="WP_149735796.1">
    <property type="nucleotide sequence ID" value="NZ_FQZD01000034.1"/>
</dbReference>
<proteinExistence type="predicted"/>
<organism evidence="3 4">
    <name type="scientific">Propionispora hippei DSM 15287</name>
    <dbReference type="NCBI Taxonomy" id="1123003"/>
    <lineage>
        <taxon>Bacteria</taxon>
        <taxon>Bacillati</taxon>
        <taxon>Bacillota</taxon>
        <taxon>Negativicutes</taxon>
        <taxon>Selenomonadales</taxon>
        <taxon>Sporomusaceae</taxon>
        <taxon>Propionispora</taxon>
    </lineage>
</organism>
<dbReference type="OrthoDB" id="6623712at2"/>